<sequence length="265" mass="28689">MPRIETAERPGAARTEDRVLVLPDAVVLVDGATTLIPTPYDGGWYADQLVAQLRERLTANADLAQALADAIEAVAREFDLRPGNSPSSTVAIARWNQEQVDALVLADSPVVAFTASGVHVLDDDRLARVPRTAPYGTSLRAGEGFGAAHRERLLASARDMSRWRNRDGGFWVAEAEPAAAFRALRAGWPRAEVHALVLASDGVSCGIDRYGAFSGWPDLLAVATEHGARAVLDRVRAAEESDPTGQRWPRPKPHDDQSLAIIRFD</sequence>
<dbReference type="Proteomes" id="UP000637578">
    <property type="component" value="Unassembled WGS sequence"/>
</dbReference>
<protein>
    <recommendedName>
        <fullName evidence="3">Protein phosphatase 2C-like protein</fullName>
    </recommendedName>
</protein>
<organism evidence="1 2">
    <name type="scientific">Longimycelium tulufanense</name>
    <dbReference type="NCBI Taxonomy" id="907463"/>
    <lineage>
        <taxon>Bacteria</taxon>
        <taxon>Bacillati</taxon>
        <taxon>Actinomycetota</taxon>
        <taxon>Actinomycetes</taxon>
        <taxon>Pseudonocardiales</taxon>
        <taxon>Pseudonocardiaceae</taxon>
        <taxon>Longimycelium</taxon>
    </lineage>
</organism>
<proteinExistence type="predicted"/>
<evidence type="ECO:0000313" key="1">
    <source>
        <dbReference type="EMBL" id="GGM69359.1"/>
    </source>
</evidence>
<accession>A0A8J3CHX0</accession>
<dbReference type="AlphaFoldDB" id="A0A8J3CHX0"/>
<gene>
    <name evidence="1" type="ORF">GCM10012275_44760</name>
</gene>
<evidence type="ECO:0008006" key="3">
    <source>
        <dbReference type="Google" id="ProtNLM"/>
    </source>
</evidence>
<reference evidence="1" key="1">
    <citation type="journal article" date="2014" name="Int. J. Syst. Evol. Microbiol.">
        <title>Complete genome sequence of Corynebacterium casei LMG S-19264T (=DSM 44701T), isolated from a smear-ripened cheese.</title>
        <authorList>
            <consortium name="US DOE Joint Genome Institute (JGI-PGF)"/>
            <person name="Walter F."/>
            <person name="Albersmeier A."/>
            <person name="Kalinowski J."/>
            <person name="Ruckert C."/>
        </authorList>
    </citation>
    <scope>NUCLEOTIDE SEQUENCE</scope>
    <source>
        <strain evidence="1">CGMCC 4.5737</strain>
    </source>
</reference>
<evidence type="ECO:0000313" key="2">
    <source>
        <dbReference type="Proteomes" id="UP000637578"/>
    </source>
</evidence>
<dbReference type="EMBL" id="BMMK01000024">
    <property type="protein sequence ID" value="GGM69359.1"/>
    <property type="molecule type" value="Genomic_DNA"/>
</dbReference>
<comment type="caution">
    <text evidence="1">The sequence shown here is derived from an EMBL/GenBank/DDBJ whole genome shotgun (WGS) entry which is preliminary data.</text>
</comment>
<name>A0A8J3CHX0_9PSEU</name>
<dbReference type="RefSeq" id="WP_189060376.1">
    <property type="nucleotide sequence ID" value="NZ_BMMK01000024.1"/>
</dbReference>
<dbReference type="InterPro" id="IPR036457">
    <property type="entry name" value="PPM-type-like_dom_sf"/>
</dbReference>
<dbReference type="Gene3D" id="3.60.40.10">
    <property type="entry name" value="PPM-type phosphatase domain"/>
    <property type="match status" value="1"/>
</dbReference>
<reference evidence="1" key="2">
    <citation type="submission" date="2020-09" db="EMBL/GenBank/DDBJ databases">
        <authorList>
            <person name="Sun Q."/>
            <person name="Zhou Y."/>
        </authorList>
    </citation>
    <scope>NUCLEOTIDE SEQUENCE</scope>
    <source>
        <strain evidence="1">CGMCC 4.5737</strain>
    </source>
</reference>
<keyword evidence="2" id="KW-1185">Reference proteome</keyword>